<gene>
    <name evidence="6" type="ORF">DF220_01225</name>
</gene>
<evidence type="ECO:0000256" key="1">
    <source>
        <dbReference type="ARBA" id="ARBA00022448"/>
    </source>
</evidence>
<dbReference type="KEGG" id="salc:C2138_06070"/>
<dbReference type="SMART" id="SM00382">
    <property type="entry name" value="AAA"/>
    <property type="match status" value="1"/>
</dbReference>
<keyword evidence="1" id="KW-0813">Transport</keyword>
<evidence type="ECO:0000256" key="4">
    <source>
        <dbReference type="SAM" id="MobiDB-lite"/>
    </source>
</evidence>
<protein>
    <recommendedName>
        <fullName evidence="5">ABC transporter domain-containing protein</fullName>
    </recommendedName>
</protein>
<name>A0A2U1SYD0_9MICO</name>
<dbReference type="EMBL" id="QEEX01000001">
    <property type="protein sequence ID" value="PWB96608.1"/>
    <property type="molecule type" value="Genomic_DNA"/>
</dbReference>
<evidence type="ECO:0000259" key="5">
    <source>
        <dbReference type="PROSITE" id="PS50893"/>
    </source>
</evidence>
<dbReference type="Pfam" id="PF00005">
    <property type="entry name" value="ABC_tran"/>
    <property type="match status" value="1"/>
</dbReference>
<proteinExistence type="predicted"/>
<dbReference type="GO" id="GO:0005524">
    <property type="term" value="F:ATP binding"/>
    <property type="evidence" value="ECO:0007669"/>
    <property type="project" value="UniProtKB-KW"/>
</dbReference>
<dbReference type="InterPro" id="IPR003439">
    <property type="entry name" value="ABC_transporter-like_ATP-bd"/>
</dbReference>
<dbReference type="GO" id="GO:0016887">
    <property type="term" value="F:ATP hydrolysis activity"/>
    <property type="evidence" value="ECO:0007669"/>
    <property type="project" value="InterPro"/>
</dbReference>
<feature type="domain" description="ABC transporter" evidence="5">
    <location>
        <begin position="49"/>
        <end position="244"/>
    </location>
</feature>
<dbReference type="InterPro" id="IPR027417">
    <property type="entry name" value="P-loop_NTPase"/>
</dbReference>
<dbReference type="InterPro" id="IPR003593">
    <property type="entry name" value="AAA+_ATPase"/>
</dbReference>
<dbReference type="SUPFAM" id="SSF52540">
    <property type="entry name" value="P-loop containing nucleoside triphosphate hydrolases"/>
    <property type="match status" value="1"/>
</dbReference>
<evidence type="ECO:0000256" key="2">
    <source>
        <dbReference type="ARBA" id="ARBA00022741"/>
    </source>
</evidence>
<dbReference type="InterPro" id="IPR050166">
    <property type="entry name" value="ABC_transporter_ATP-bind"/>
</dbReference>
<keyword evidence="7" id="KW-1185">Reference proteome</keyword>
<keyword evidence="3" id="KW-0067">ATP-binding</keyword>
<dbReference type="PANTHER" id="PTHR42788:SF13">
    <property type="entry name" value="ALIPHATIC SULFONATES IMPORT ATP-BINDING PROTEIN SSUB"/>
    <property type="match status" value="1"/>
</dbReference>
<evidence type="ECO:0000313" key="6">
    <source>
        <dbReference type="EMBL" id="PWB96608.1"/>
    </source>
</evidence>
<dbReference type="Proteomes" id="UP000244978">
    <property type="component" value="Unassembled WGS sequence"/>
</dbReference>
<accession>A0A2U1SYD0</accession>
<dbReference type="PROSITE" id="PS50893">
    <property type="entry name" value="ABC_TRANSPORTER_2"/>
    <property type="match status" value="1"/>
</dbReference>
<keyword evidence="2" id="KW-0547">Nucleotide-binding</keyword>
<dbReference type="PANTHER" id="PTHR42788">
    <property type="entry name" value="TAURINE IMPORT ATP-BINDING PROTEIN-RELATED"/>
    <property type="match status" value="1"/>
</dbReference>
<dbReference type="InterPro" id="IPR017871">
    <property type="entry name" value="ABC_transporter-like_CS"/>
</dbReference>
<dbReference type="Gene3D" id="3.40.50.300">
    <property type="entry name" value="P-loop containing nucleotide triphosphate hydrolases"/>
    <property type="match status" value="1"/>
</dbReference>
<evidence type="ECO:0000256" key="3">
    <source>
        <dbReference type="ARBA" id="ARBA00022840"/>
    </source>
</evidence>
<comment type="caution">
    <text evidence="6">The sequence shown here is derived from an EMBL/GenBank/DDBJ whole genome shotgun (WGS) entry which is preliminary data.</text>
</comment>
<dbReference type="PROSITE" id="PS00211">
    <property type="entry name" value="ABC_TRANSPORTER_1"/>
    <property type="match status" value="1"/>
</dbReference>
<organism evidence="6 7">
    <name type="scientific">Homoserinimonas hongtaonis</name>
    <dbReference type="NCBI Taxonomy" id="2079791"/>
    <lineage>
        <taxon>Bacteria</taxon>
        <taxon>Bacillati</taxon>
        <taxon>Actinomycetota</taxon>
        <taxon>Actinomycetes</taxon>
        <taxon>Micrococcales</taxon>
        <taxon>Microbacteriaceae</taxon>
        <taxon>Homoserinimonas</taxon>
    </lineage>
</organism>
<feature type="region of interest" description="Disordered" evidence="4">
    <location>
        <begin position="1"/>
        <end position="26"/>
    </location>
</feature>
<dbReference type="AlphaFoldDB" id="A0A2U1SYD0"/>
<sequence>MRPSGPRQATLGCGGHQGKPRRPRRGVRIIEHRRKTPGWGNRGADQVLLTVEGLGKSIGSRSLFMNLTFTVEAGQSLAIVGPSGSGKSTLLSIIAGFTDPSSGELRFDGSRGHIEWAPQASPLLSRRTALDNVMLPTLIRGADPGAARMHASKTLDDLGLGAFAHTPVYRLSGGERQRVGVARAVVSRPRMLLADEPTASLDPYSRTAVIQTLRRCTQEGTAVIIATHDPIVAEQCDTRLDLQLDMP</sequence>
<evidence type="ECO:0000313" key="7">
    <source>
        <dbReference type="Proteomes" id="UP000244978"/>
    </source>
</evidence>
<reference evidence="7" key="1">
    <citation type="submission" date="2018-04" db="EMBL/GenBank/DDBJ databases">
        <authorList>
            <person name="Liu S."/>
            <person name="Wang Z."/>
            <person name="Li J."/>
        </authorList>
    </citation>
    <scope>NUCLEOTIDE SEQUENCE [LARGE SCALE GENOMIC DNA]</scope>
    <source>
        <strain evidence="7">S1194</strain>
    </source>
</reference>